<comment type="caution">
    <text evidence="2">The sequence shown here is derived from an EMBL/GenBank/DDBJ whole genome shotgun (WGS) entry which is preliminary data.</text>
</comment>
<dbReference type="EMBL" id="NOVD01000065">
    <property type="protein sequence ID" value="PCK22667.1"/>
    <property type="molecule type" value="Genomic_DNA"/>
</dbReference>
<dbReference type="InterPro" id="IPR024983">
    <property type="entry name" value="CHAT_dom"/>
</dbReference>
<name>A0A2A5J094_RHOSG</name>
<gene>
    <name evidence="2" type="ORF">CHR55_31860</name>
</gene>
<protein>
    <recommendedName>
        <fullName evidence="1">CHAT domain-containing protein</fullName>
    </recommendedName>
</protein>
<feature type="domain" description="CHAT" evidence="1">
    <location>
        <begin position="95"/>
        <end position="378"/>
    </location>
</feature>
<reference evidence="2 3" key="1">
    <citation type="submission" date="2017-07" db="EMBL/GenBank/DDBJ databases">
        <title>Draft sequence of Rhodococcus enclensis 23b-28.</title>
        <authorList>
            <person name="Besaury L."/>
            <person name="Sancelme M."/>
            <person name="Amato P."/>
            <person name="Lallement A."/>
            <person name="Delort A.-M."/>
        </authorList>
    </citation>
    <scope>NUCLEOTIDE SEQUENCE [LARGE SCALE GENOMIC DNA]</scope>
    <source>
        <strain evidence="2 3">23b-28</strain>
    </source>
</reference>
<dbReference type="AlphaFoldDB" id="A0A2A5J094"/>
<dbReference type="Proteomes" id="UP000230886">
    <property type="component" value="Unassembled WGS sequence"/>
</dbReference>
<proteinExistence type="predicted"/>
<evidence type="ECO:0000259" key="1">
    <source>
        <dbReference type="Pfam" id="PF12770"/>
    </source>
</evidence>
<evidence type="ECO:0000313" key="2">
    <source>
        <dbReference type="EMBL" id="PCK22667.1"/>
    </source>
</evidence>
<sequence>MVFDRLTRPRRPAVEATPVDVLIRAADAGDTYLSWRWLDDVAMPYAHRLDTLRLEAALSVLDRSIITPIDAESPEDAVIRAMRTGAFADVRAERALAEMLTESVLPSQLRKQIGDRMRRGTPIRVRLTPSPRLARVPWELLCVGKRQRLIEIAQIVYDPPSSVHVERSCMPRNWEQVRDLPALFVIDPKLPARARAHGLTRTLDPGAEAAFKAMVDKHIAQGRALRRDKIVPVGGSVFRESLGKALRETPRSRFFYLGHVSSRPDEPGSAALHLSDTASSFGLMEPLRRIGENGEPAPAHADDHRPLGALDLLLGTLGSRQAKGKAGHEIWPMPSRVAIIACEGGADYRSVETFGLVIAIVNSGAELVTTTRWTLPTDHAFQVAVPNMPKDVRPTSTLATTVDAAHSGADPIGVLQRWQCRQLERWQQSGGLEVTPLVWASLTHTVAPERTAMGERRSPGLDRSV</sequence>
<dbReference type="Pfam" id="PF12770">
    <property type="entry name" value="CHAT"/>
    <property type="match status" value="1"/>
</dbReference>
<organism evidence="2 3">
    <name type="scientific">Rhodococcus qingshengii</name>
    <dbReference type="NCBI Taxonomy" id="334542"/>
    <lineage>
        <taxon>Bacteria</taxon>
        <taxon>Bacillati</taxon>
        <taxon>Actinomycetota</taxon>
        <taxon>Actinomycetes</taxon>
        <taxon>Mycobacteriales</taxon>
        <taxon>Nocardiaceae</taxon>
        <taxon>Rhodococcus</taxon>
        <taxon>Rhodococcus erythropolis group</taxon>
    </lineage>
</organism>
<accession>A0A2A5J094</accession>
<evidence type="ECO:0000313" key="3">
    <source>
        <dbReference type="Proteomes" id="UP000230886"/>
    </source>
</evidence>